<accession>A0A139GXU8</accession>
<comment type="caution">
    <text evidence="2">The sequence shown here is derived from an EMBL/GenBank/DDBJ whole genome shotgun (WGS) entry which is preliminary data.</text>
</comment>
<dbReference type="AlphaFoldDB" id="A0A139GXU8"/>
<dbReference type="PANTHER" id="PTHR43377">
    <property type="entry name" value="BILIVERDIN REDUCTASE A"/>
    <property type="match status" value="1"/>
</dbReference>
<dbReference type="PANTHER" id="PTHR43377:SF1">
    <property type="entry name" value="BILIVERDIN REDUCTASE A"/>
    <property type="match status" value="1"/>
</dbReference>
<dbReference type="InterPro" id="IPR051450">
    <property type="entry name" value="Gfo/Idh/MocA_Oxidoreductases"/>
</dbReference>
<organism evidence="2 3">
    <name type="scientific">Pseudocercospora musae</name>
    <dbReference type="NCBI Taxonomy" id="113226"/>
    <lineage>
        <taxon>Eukaryota</taxon>
        <taxon>Fungi</taxon>
        <taxon>Dikarya</taxon>
        <taxon>Ascomycota</taxon>
        <taxon>Pezizomycotina</taxon>
        <taxon>Dothideomycetes</taxon>
        <taxon>Dothideomycetidae</taxon>
        <taxon>Mycosphaerellales</taxon>
        <taxon>Mycosphaerellaceae</taxon>
        <taxon>Pseudocercospora</taxon>
    </lineage>
</organism>
<feature type="domain" description="Gfo/Idh/MocA-like oxidoreductase N-terminal" evidence="1">
    <location>
        <begin position="34"/>
        <end position="151"/>
    </location>
</feature>
<dbReference type="Pfam" id="PF01408">
    <property type="entry name" value="GFO_IDH_MocA"/>
    <property type="match status" value="1"/>
</dbReference>
<dbReference type="OrthoDB" id="446809at2759"/>
<dbReference type="InterPro" id="IPR000683">
    <property type="entry name" value="Gfo/Idh/MocA-like_OxRdtase_N"/>
</dbReference>
<evidence type="ECO:0000259" key="1">
    <source>
        <dbReference type="Pfam" id="PF01408"/>
    </source>
</evidence>
<proteinExistence type="predicted"/>
<dbReference type="Proteomes" id="UP000073492">
    <property type="component" value="Unassembled WGS sequence"/>
</dbReference>
<evidence type="ECO:0000313" key="2">
    <source>
        <dbReference type="EMBL" id="KXS95010.1"/>
    </source>
</evidence>
<dbReference type="InterPro" id="IPR036291">
    <property type="entry name" value="NAD(P)-bd_dom_sf"/>
</dbReference>
<keyword evidence="3" id="KW-1185">Reference proteome</keyword>
<protein>
    <recommendedName>
        <fullName evidence="1">Gfo/Idh/MocA-like oxidoreductase N-terminal domain-containing protein</fullName>
    </recommendedName>
</protein>
<dbReference type="SUPFAM" id="SSF51735">
    <property type="entry name" value="NAD(P)-binding Rossmann-fold domains"/>
    <property type="match status" value="1"/>
</dbReference>
<sequence length="561" mass="63867">MPLSPAPTNPKEPPDTLFVAEPDFMARSSTMGFRFMLVGIGPHAKRTYIKHFKDLAAERRGEIVAAVDLVANRNQMERYAKEHLPKAELILVPQFAHSMPMDVQDRLTAVVRVLQIDCIIVSTEPERHKLYGLWAIGLGLHVIMDKPLSTRKDALNCPTQAVGIADDYNELLAAYRMLQTRKRTMFLINSHRRFHPGFLGTINFITEMREKTGCPVTSLVSTHCDGQWRLPHEIVDQHYHPFRYGYGKISHSGYHFLDTCYKFFEAGWTPDKRPDEIEMVATFFRPNDFMFALSHEEHSRVLGRDAYNSHAKYSADELRSHMRDMGELDAMLQITFKRDCCVTGMAQLNLFHTGFSRRDWVDHGSNPDLYKGCGRVKHESHEIRSGPFQTIVIDSRQANDKHDRSKPSSTELGSDNHFEVQTWRNCGVLGEMQPLKTYTVSQLDQRYDNEATGLYMEHIKRGVLHEALEFLEGRRSINDLTTNLPDHSIPATMMSAAYMSYVRRERGLSPVTHIDVSYMNDTATATIREGDLQVPGLPDSPPLSVDIPDPSPPIEPLSVLV</sequence>
<dbReference type="GO" id="GO:0000166">
    <property type="term" value="F:nucleotide binding"/>
    <property type="evidence" value="ECO:0007669"/>
    <property type="project" value="InterPro"/>
</dbReference>
<dbReference type="EMBL" id="LFZO01000917">
    <property type="protein sequence ID" value="KXS95010.1"/>
    <property type="molecule type" value="Genomic_DNA"/>
</dbReference>
<dbReference type="Gene3D" id="3.40.50.720">
    <property type="entry name" value="NAD(P)-binding Rossmann-like Domain"/>
    <property type="match status" value="1"/>
</dbReference>
<reference evidence="2 3" key="1">
    <citation type="submission" date="2015-07" db="EMBL/GenBank/DDBJ databases">
        <title>Comparative genomics of the Sigatoka disease complex on banana suggests a link between parallel evolutionary changes in Pseudocercospora fijiensis and Pseudocercospora eumusae and increased virulence on the banana host.</title>
        <authorList>
            <person name="Chang T.-C."/>
            <person name="Salvucci A."/>
            <person name="Crous P.W."/>
            <person name="Stergiopoulos I."/>
        </authorList>
    </citation>
    <scope>NUCLEOTIDE SEQUENCE [LARGE SCALE GENOMIC DNA]</scope>
    <source>
        <strain evidence="2 3">CBS 116634</strain>
    </source>
</reference>
<evidence type="ECO:0000313" key="3">
    <source>
        <dbReference type="Proteomes" id="UP000073492"/>
    </source>
</evidence>
<gene>
    <name evidence="2" type="ORF">AC579_9309</name>
</gene>
<name>A0A139GXU8_9PEZI</name>